<keyword evidence="1" id="KW-0812">Transmembrane</keyword>
<evidence type="ECO:0000313" key="3">
    <source>
        <dbReference type="EMBL" id="KAJ8922894.1"/>
    </source>
</evidence>
<proteinExistence type="predicted"/>
<keyword evidence="4" id="KW-1185">Reference proteome</keyword>
<dbReference type="PANTHER" id="PTHR38001:SF1">
    <property type="entry name" value="PROTEIN CEBPZOS"/>
    <property type="match status" value="1"/>
</dbReference>
<feature type="transmembrane region" description="Helical" evidence="1">
    <location>
        <begin position="17"/>
        <end position="37"/>
    </location>
</feature>
<keyword evidence="1" id="KW-0472">Membrane</keyword>
<dbReference type="EMBL" id="JANEYG010000006">
    <property type="protein sequence ID" value="KAJ8922848.1"/>
    <property type="molecule type" value="Genomic_DNA"/>
</dbReference>
<accession>A0AAV8W8R6</accession>
<sequence length="86" mass="10410">MIIKNPKPSYRRWLKKGAIIIFAVEGVCFAGSYFLWYKTNTQRDFRKHLRDNYPAVLEVYYKTGELIDSKSNIREIDQVYWDHEKF</sequence>
<gene>
    <name evidence="2" type="ORF">NQ315_007883</name>
    <name evidence="3" type="ORF">NQ315_007930</name>
</gene>
<evidence type="ECO:0000313" key="2">
    <source>
        <dbReference type="EMBL" id="KAJ8922848.1"/>
    </source>
</evidence>
<comment type="caution">
    <text evidence="3">The sequence shown here is derived from an EMBL/GenBank/DDBJ whole genome shotgun (WGS) entry which is preliminary data.</text>
</comment>
<protein>
    <submittedName>
        <fullName evidence="3">Uncharacterized protein</fullName>
    </submittedName>
</protein>
<dbReference type="Proteomes" id="UP001159042">
    <property type="component" value="Unassembled WGS sequence"/>
</dbReference>
<dbReference type="PANTHER" id="PTHR38001">
    <property type="entry name" value="PROTEIN CEBPZOS"/>
    <property type="match status" value="1"/>
</dbReference>
<dbReference type="AlphaFoldDB" id="A0AAV8W8R6"/>
<keyword evidence="1" id="KW-1133">Transmembrane helix</keyword>
<dbReference type="InterPro" id="IPR037764">
    <property type="entry name" value="CEBPZOS"/>
</dbReference>
<organism evidence="3 4">
    <name type="scientific">Exocentrus adspersus</name>
    <dbReference type="NCBI Taxonomy" id="1586481"/>
    <lineage>
        <taxon>Eukaryota</taxon>
        <taxon>Metazoa</taxon>
        <taxon>Ecdysozoa</taxon>
        <taxon>Arthropoda</taxon>
        <taxon>Hexapoda</taxon>
        <taxon>Insecta</taxon>
        <taxon>Pterygota</taxon>
        <taxon>Neoptera</taxon>
        <taxon>Endopterygota</taxon>
        <taxon>Coleoptera</taxon>
        <taxon>Polyphaga</taxon>
        <taxon>Cucujiformia</taxon>
        <taxon>Chrysomeloidea</taxon>
        <taxon>Cerambycidae</taxon>
        <taxon>Lamiinae</taxon>
        <taxon>Acanthocinini</taxon>
        <taxon>Exocentrus</taxon>
    </lineage>
</organism>
<name>A0AAV8W8R6_9CUCU</name>
<evidence type="ECO:0000313" key="4">
    <source>
        <dbReference type="Proteomes" id="UP001159042"/>
    </source>
</evidence>
<evidence type="ECO:0000256" key="1">
    <source>
        <dbReference type="SAM" id="Phobius"/>
    </source>
</evidence>
<reference evidence="3 4" key="1">
    <citation type="journal article" date="2023" name="Insect Mol. Biol.">
        <title>Genome sequencing provides insights into the evolution of gene families encoding plant cell wall-degrading enzymes in longhorned beetles.</title>
        <authorList>
            <person name="Shin N.R."/>
            <person name="Okamura Y."/>
            <person name="Kirsch R."/>
            <person name="Pauchet Y."/>
        </authorList>
    </citation>
    <scope>NUCLEOTIDE SEQUENCE [LARGE SCALE GENOMIC DNA]</scope>
    <source>
        <strain evidence="3">EAD_L_NR</strain>
    </source>
</reference>
<dbReference type="EMBL" id="JANEYG010000006">
    <property type="protein sequence ID" value="KAJ8922894.1"/>
    <property type="molecule type" value="Genomic_DNA"/>
</dbReference>